<keyword evidence="7 9" id="KW-1133">Transmembrane helix</keyword>
<dbReference type="AlphaFoldDB" id="A0A0H2LYD3"/>
<keyword evidence="5" id="KW-0997">Cell inner membrane</keyword>
<dbReference type="PANTHER" id="PTHR33529">
    <property type="entry name" value="SLR0882 PROTEIN-RELATED"/>
    <property type="match status" value="1"/>
</dbReference>
<keyword evidence="11" id="KW-1185">Reference proteome</keyword>
<evidence type="ECO:0000256" key="4">
    <source>
        <dbReference type="ARBA" id="ARBA00022475"/>
    </source>
</evidence>
<dbReference type="GO" id="GO:0015920">
    <property type="term" value="P:lipopolysaccharide transport"/>
    <property type="evidence" value="ECO:0007669"/>
    <property type="project" value="TreeGrafter"/>
</dbReference>
<comment type="caution">
    <text evidence="10">The sequence shown here is derived from an EMBL/GenBank/DDBJ whole genome shotgun (WGS) entry which is preliminary data.</text>
</comment>
<feature type="transmembrane region" description="Helical" evidence="9">
    <location>
        <begin position="56"/>
        <end position="80"/>
    </location>
</feature>
<dbReference type="InterPro" id="IPR005495">
    <property type="entry name" value="LptG/LptF_permease"/>
</dbReference>
<feature type="transmembrane region" description="Helical" evidence="9">
    <location>
        <begin position="299"/>
        <end position="320"/>
    </location>
</feature>
<keyword evidence="3" id="KW-0813">Transport</keyword>
<feature type="transmembrane region" description="Helical" evidence="9">
    <location>
        <begin position="326"/>
        <end position="348"/>
    </location>
</feature>
<dbReference type="InterPro" id="IPR030922">
    <property type="entry name" value="LptF"/>
</dbReference>
<dbReference type="EMBL" id="JZWI01000018">
    <property type="protein sequence ID" value="KLN55203.1"/>
    <property type="molecule type" value="Genomic_DNA"/>
</dbReference>
<feature type="transmembrane region" description="Helical" evidence="9">
    <location>
        <begin position="101"/>
        <end position="124"/>
    </location>
</feature>
<evidence type="ECO:0000256" key="3">
    <source>
        <dbReference type="ARBA" id="ARBA00022448"/>
    </source>
</evidence>
<feature type="transmembrane region" description="Helical" evidence="9">
    <location>
        <begin position="15"/>
        <end position="36"/>
    </location>
</feature>
<evidence type="ECO:0000256" key="6">
    <source>
        <dbReference type="ARBA" id="ARBA00022692"/>
    </source>
</evidence>
<dbReference type="GO" id="GO:0055085">
    <property type="term" value="P:transmembrane transport"/>
    <property type="evidence" value="ECO:0007669"/>
    <property type="project" value="InterPro"/>
</dbReference>
<evidence type="ECO:0000256" key="7">
    <source>
        <dbReference type="ARBA" id="ARBA00022989"/>
    </source>
</evidence>
<dbReference type="GO" id="GO:0043190">
    <property type="term" value="C:ATP-binding cassette (ABC) transporter complex"/>
    <property type="evidence" value="ECO:0007669"/>
    <property type="project" value="InterPro"/>
</dbReference>
<dbReference type="Proteomes" id="UP000035170">
    <property type="component" value="Unassembled WGS sequence"/>
</dbReference>
<evidence type="ECO:0000256" key="5">
    <source>
        <dbReference type="ARBA" id="ARBA00022519"/>
    </source>
</evidence>
<evidence type="ECO:0000256" key="8">
    <source>
        <dbReference type="ARBA" id="ARBA00023136"/>
    </source>
</evidence>
<evidence type="ECO:0000256" key="1">
    <source>
        <dbReference type="ARBA" id="ARBA00004429"/>
    </source>
</evidence>
<gene>
    <name evidence="10" type="primary">lptF</name>
    <name evidence="10" type="ORF">VPARA_35540</name>
</gene>
<name>A0A0H2LYD3_VARPD</name>
<evidence type="ECO:0000313" key="11">
    <source>
        <dbReference type="Proteomes" id="UP000035170"/>
    </source>
</evidence>
<dbReference type="RefSeq" id="WP_021007418.1">
    <property type="nucleotide sequence ID" value="NZ_JZWI01000018.1"/>
</dbReference>
<accession>A0A0H2LYD3</accession>
<evidence type="ECO:0000256" key="2">
    <source>
        <dbReference type="ARBA" id="ARBA00014213"/>
    </source>
</evidence>
<evidence type="ECO:0000313" key="10">
    <source>
        <dbReference type="EMBL" id="KLN55203.1"/>
    </source>
</evidence>
<dbReference type="PANTHER" id="PTHR33529:SF7">
    <property type="entry name" value="LIPOPOLYSACCHARIDE EXPORT SYSTEM PERMEASE PROTEIN LPTF"/>
    <property type="match status" value="1"/>
</dbReference>
<dbReference type="PATRIC" id="fig|34073.19.peg.3643"/>
<reference evidence="10 11" key="1">
    <citation type="submission" date="2015-03" db="EMBL/GenBank/DDBJ databases">
        <title>Genome sequence of Variovorax paradoxus TBEA6.</title>
        <authorList>
            <person name="Poehlein A."/>
            <person name="Schuldes J."/>
            <person name="Wuebbeler J.H."/>
            <person name="Hiessl S."/>
            <person name="Steinbuechel A."/>
            <person name="Daniel R."/>
        </authorList>
    </citation>
    <scope>NUCLEOTIDE SEQUENCE [LARGE SCALE GENOMIC DNA]</scope>
    <source>
        <strain evidence="10 11">TBEA6</strain>
    </source>
</reference>
<keyword evidence="8 9" id="KW-0472">Membrane</keyword>
<sequence>MLFHSSLRKELSRSFGATLVVLVTIVMTMMLIRTLGLASKGSVNPSEVFLVMTYTVLGYMPTILSLSLFIAIVGTLSRMYRDSEMVIWFSSGRGLADFLEPLFRFAWPVLALIAVMALLGWPWANSQTIGMRTQYERRSDIERVTPGEFRESSGRMRVFFIDKDTPDGATATNVFIWAVERGLQITTSARSGRIEDVGNNRYLMLSNGQRLERPLLPTAGLKISEFETYGTRAGGNAALSGDTTPARAKPTLQLLREPGDASRGELAWRIGMLLAAINFVLLALTVSSVNPRVGRSGNLLFALFAFVVYYNMLNLGQSWISSGRFGMGSFMLLLHGGVLLIGVAWLVLRNNNWGRRRRTEHVIAGGLPSHQPTKIDPTS</sequence>
<proteinExistence type="predicted"/>
<dbReference type="NCBIfam" id="TIGR04407">
    <property type="entry name" value="LptF_YjgP"/>
    <property type="match status" value="1"/>
</dbReference>
<protein>
    <recommendedName>
        <fullName evidence="2">Lipopolysaccharide export system permease protein LptF</fullName>
    </recommendedName>
</protein>
<dbReference type="Pfam" id="PF03739">
    <property type="entry name" value="LptF_LptG"/>
    <property type="match status" value="1"/>
</dbReference>
<evidence type="ECO:0000256" key="9">
    <source>
        <dbReference type="SAM" id="Phobius"/>
    </source>
</evidence>
<organism evidence="10 11">
    <name type="scientific">Variovorax paradoxus</name>
    <dbReference type="NCBI Taxonomy" id="34073"/>
    <lineage>
        <taxon>Bacteria</taxon>
        <taxon>Pseudomonadati</taxon>
        <taxon>Pseudomonadota</taxon>
        <taxon>Betaproteobacteria</taxon>
        <taxon>Burkholderiales</taxon>
        <taxon>Comamonadaceae</taxon>
        <taxon>Variovorax</taxon>
    </lineage>
</organism>
<keyword evidence="4" id="KW-1003">Cell membrane</keyword>
<keyword evidence="6 9" id="KW-0812">Transmembrane</keyword>
<comment type="subcellular location">
    <subcellularLocation>
        <location evidence="1">Cell inner membrane</location>
        <topology evidence="1">Multi-pass membrane protein</topology>
    </subcellularLocation>
</comment>